<reference evidence="1" key="1">
    <citation type="submission" date="2016-10" db="EMBL/GenBank/DDBJ databases">
        <authorList>
            <person name="de Groot N.N."/>
        </authorList>
    </citation>
    <scope>NUCLEOTIDE SEQUENCE</scope>
</reference>
<accession>A0A1W1E4H5</accession>
<name>A0A1W1E4H5_9ZZZZ</name>
<proteinExistence type="predicted"/>
<dbReference type="EMBL" id="FPHZ01000178">
    <property type="protein sequence ID" value="SFV88778.1"/>
    <property type="molecule type" value="Genomic_DNA"/>
</dbReference>
<gene>
    <name evidence="1" type="ORF">MNB_SUP05-SYMBIONT-5-774</name>
</gene>
<sequence>MKKNIMSKIAVASVVLGVSSVSTAAGVGSFIGEVIGAAVGTGAEKVIDSTNVLMGGIQSGGKMDINSDVTTGDVLTGGKNNKLTVGSVRGLKSKNNMVIKNKVKTGDIISLGEGNDVSIGGIGK</sequence>
<evidence type="ECO:0000313" key="1">
    <source>
        <dbReference type="EMBL" id="SFV88778.1"/>
    </source>
</evidence>
<protein>
    <submittedName>
        <fullName evidence="1">Uncharacterized protein</fullName>
    </submittedName>
</protein>
<organism evidence="1">
    <name type="scientific">hydrothermal vent metagenome</name>
    <dbReference type="NCBI Taxonomy" id="652676"/>
    <lineage>
        <taxon>unclassified sequences</taxon>
        <taxon>metagenomes</taxon>
        <taxon>ecological metagenomes</taxon>
    </lineage>
</organism>
<dbReference type="AlphaFoldDB" id="A0A1W1E4H5"/>